<gene>
    <name evidence="2" type="ORF">BGC07_09645</name>
</gene>
<dbReference type="EMBL" id="MDTU01000001">
    <property type="protein sequence ID" value="ODN43125.1"/>
    <property type="molecule type" value="Genomic_DNA"/>
</dbReference>
<organism evidence="2 3">
    <name type="scientific">Piscirickettsia litoralis</name>
    <dbReference type="NCBI Taxonomy" id="1891921"/>
    <lineage>
        <taxon>Bacteria</taxon>
        <taxon>Pseudomonadati</taxon>
        <taxon>Pseudomonadota</taxon>
        <taxon>Gammaproteobacteria</taxon>
        <taxon>Thiotrichales</taxon>
        <taxon>Piscirickettsiaceae</taxon>
        <taxon>Piscirickettsia</taxon>
    </lineage>
</organism>
<proteinExistence type="predicted"/>
<keyword evidence="1" id="KW-0472">Membrane</keyword>
<protein>
    <submittedName>
        <fullName evidence="2">Uncharacterized protein</fullName>
    </submittedName>
</protein>
<evidence type="ECO:0000313" key="3">
    <source>
        <dbReference type="Proteomes" id="UP000094329"/>
    </source>
</evidence>
<keyword evidence="3" id="KW-1185">Reference proteome</keyword>
<dbReference type="Proteomes" id="UP000094329">
    <property type="component" value="Unassembled WGS sequence"/>
</dbReference>
<evidence type="ECO:0000313" key="2">
    <source>
        <dbReference type="EMBL" id="ODN43125.1"/>
    </source>
</evidence>
<comment type="caution">
    <text evidence="2">The sequence shown here is derived from an EMBL/GenBank/DDBJ whole genome shotgun (WGS) entry which is preliminary data.</text>
</comment>
<keyword evidence="1" id="KW-1133">Transmembrane helix</keyword>
<feature type="transmembrane region" description="Helical" evidence="1">
    <location>
        <begin position="37"/>
        <end position="57"/>
    </location>
</feature>
<name>A0ABX3A3M6_9GAMM</name>
<reference evidence="2 3" key="1">
    <citation type="submission" date="2016-08" db="EMBL/GenBank/DDBJ databases">
        <title>Draft genome sequence of Candidatus Piscirickettsia litoralis, from seawater.</title>
        <authorList>
            <person name="Wan X."/>
            <person name="Lee A.J."/>
            <person name="Hou S."/>
            <person name="Donachie S.P."/>
        </authorList>
    </citation>
    <scope>NUCLEOTIDE SEQUENCE [LARGE SCALE GENOMIC DNA]</scope>
    <source>
        <strain evidence="2 3">Y2</strain>
    </source>
</reference>
<keyword evidence="1" id="KW-0812">Transmembrane</keyword>
<sequence length="63" mass="7039">MHNNHKVHILLSLLQYNSSKFNTGDIGSGVMYGYRKIVSFLVIIGFLLLVPTLADLLRHISGL</sequence>
<evidence type="ECO:0000256" key="1">
    <source>
        <dbReference type="SAM" id="Phobius"/>
    </source>
</evidence>
<accession>A0ABX3A3M6</accession>